<dbReference type="NCBIfam" id="TIGR00797">
    <property type="entry name" value="matE"/>
    <property type="match status" value="1"/>
</dbReference>
<dbReference type="PIRSF" id="PIRSF006603">
    <property type="entry name" value="DinF"/>
    <property type="match status" value="1"/>
</dbReference>
<dbReference type="InterPro" id="IPR048279">
    <property type="entry name" value="MdtK-like"/>
</dbReference>
<keyword evidence="7" id="KW-0406">Ion transport</keyword>
<accession>A0A3S1D5T8</accession>
<dbReference type="RefSeq" id="WP_127034159.1">
    <property type="nucleotide sequence ID" value="NZ_JAABOK010000002.1"/>
</dbReference>
<organism evidence="10 11">
    <name type="scientific">Chitinophaga solisilvae</name>
    <dbReference type="NCBI Taxonomy" id="1233460"/>
    <lineage>
        <taxon>Bacteria</taxon>
        <taxon>Pseudomonadati</taxon>
        <taxon>Bacteroidota</taxon>
        <taxon>Chitinophagia</taxon>
        <taxon>Chitinophagales</taxon>
        <taxon>Chitinophagaceae</taxon>
        <taxon>Chitinophaga</taxon>
    </lineage>
</organism>
<dbReference type="GO" id="GO:0015297">
    <property type="term" value="F:antiporter activity"/>
    <property type="evidence" value="ECO:0007669"/>
    <property type="project" value="UniProtKB-KW"/>
</dbReference>
<evidence type="ECO:0000256" key="3">
    <source>
        <dbReference type="ARBA" id="ARBA00022449"/>
    </source>
</evidence>
<keyword evidence="2" id="KW-0813">Transport</keyword>
<comment type="subcellular location">
    <subcellularLocation>
        <location evidence="1">Cell membrane</location>
        <topology evidence="1">Multi-pass membrane protein</topology>
    </subcellularLocation>
</comment>
<evidence type="ECO:0000256" key="2">
    <source>
        <dbReference type="ARBA" id="ARBA00022448"/>
    </source>
</evidence>
<comment type="caution">
    <text evidence="10">The sequence shown here is derived from an EMBL/GenBank/DDBJ whole genome shotgun (WGS) entry which is preliminary data.</text>
</comment>
<evidence type="ECO:0000256" key="5">
    <source>
        <dbReference type="ARBA" id="ARBA00022692"/>
    </source>
</evidence>
<dbReference type="PANTHER" id="PTHR43298">
    <property type="entry name" value="MULTIDRUG RESISTANCE PROTEIN NORM-RELATED"/>
    <property type="match status" value="1"/>
</dbReference>
<dbReference type="GO" id="GO:0005886">
    <property type="term" value="C:plasma membrane"/>
    <property type="evidence" value="ECO:0007669"/>
    <property type="project" value="UniProtKB-SubCell"/>
</dbReference>
<evidence type="ECO:0000256" key="6">
    <source>
        <dbReference type="ARBA" id="ARBA00022989"/>
    </source>
</evidence>
<name>A0A3S1D5T8_9BACT</name>
<dbReference type="AlphaFoldDB" id="A0A3S1D5T8"/>
<keyword evidence="3" id="KW-0050">Antiport</keyword>
<dbReference type="EMBL" id="RIAR02000001">
    <property type="protein sequence ID" value="NSL88313.1"/>
    <property type="molecule type" value="Genomic_DNA"/>
</dbReference>
<dbReference type="PANTHER" id="PTHR43298:SF2">
    <property type="entry name" value="FMN_FAD EXPORTER YEEO-RELATED"/>
    <property type="match status" value="1"/>
</dbReference>
<evidence type="ECO:0000256" key="1">
    <source>
        <dbReference type="ARBA" id="ARBA00004651"/>
    </source>
</evidence>
<keyword evidence="5" id="KW-0812">Transmembrane</keyword>
<gene>
    <name evidence="10" type="ORF">ECE50_015845</name>
</gene>
<evidence type="ECO:0000256" key="9">
    <source>
        <dbReference type="ARBA" id="ARBA00031636"/>
    </source>
</evidence>
<dbReference type="GO" id="GO:0042910">
    <property type="term" value="F:xenobiotic transmembrane transporter activity"/>
    <property type="evidence" value="ECO:0007669"/>
    <property type="project" value="InterPro"/>
</dbReference>
<keyword evidence="6" id="KW-1133">Transmembrane helix</keyword>
<evidence type="ECO:0000256" key="8">
    <source>
        <dbReference type="ARBA" id="ARBA00023136"/>
    </source>
</evidence>
<dbReference type="Pfam" id="PF01554">
    <property type="entry name" value="MatE"/>
    <property type="match status" value="2"/>
</dbReference>
<evidence type="ECO:0000256" key="4">
    <source>
        <dbReference type="ARBA" id="ARBA00022475"/>
    </source>
</evidence>
<sequence length="468" mass="50503">MMTLFVRTRSVLNLFKIAMLGKEKNFTSSSVARAAFLLSLPAMIELLIESMFVVVDLLYVSRLGDSAITIAGMIGTVVLVIYSIPVGLNIAASALIARRIGERKPRAAGLTAVQSIYTGIIAAVLFGVLAIIFNRQLFYAIGASERLATEGDLYSKIRFGCIIFLMLRVLLNGIFRGSGDAAMAMRAFLLAFIVNAVAGGIFIFGFGPVPAMGLVGAAIGNGIGNLAAVCYQFWYLGSKRNVLVIGRRELMIVPAIMKRLLQLGSAGTLQYLIPASSWLLMITIVAQLGEATLTGYIIADRIIICATLPAWGIANAAGVLTGQNLGAGQPERAEQSVWKTGFFNMCFLGSVSLVMMLFTGKIVGLFTSEAAVAEQAVLYLRCMTIAFFFFGYTMVISRSLNAAGQVRVVTWLYVLMFYIVQLPLAYLLGVTMGWGSKGIFGAILFSEVVLAAGCLIIFRKGTWKRIRI</sequence>
<dbReference type="CDD" id="cd13139">
    <property type="entry name" value="MATE_like_14"/>
    <property type="match status" value="1"/>
</dbReference>
<dbReference type="InterPro" id="IPR002528">
    <property type="entry name" value="MATE_fam"/>
</dbReference>
<dbReference type="OrthoDB" id="9776324at2"/>
<keyword evidence="8" id="KW-0472">Membrane</keyword>
<keyword evidence="11" id="KW-1185">Reference proteome</keyword>
<dbReference type="GO" id="GO:0006811">
    <property type="term" value="P:monoatomic ion transport"/>
    <property type="evidence" value="ECO:0007669"/>
    <property type="project" value="UniProtKB-KW"/>
</dbReference>
<keyword evidence="4" id="KW-1003">Cell membrane</keyword>
<evidence type="ECO:0000313" key="10">
    <source>
        <dbReference type="EMBL" id="NSL88313.1"/>
    </source>
</evidence>
<proteinExistence type="predicted"/>
<reference evidence="10" key="1">
    <citation type="submission" date="2020-05" db="EMBL/GenBank/DDBJ databases">
        <title>Chitinophaga laudate sp. nov., isolated from a tropical peat swamp.</title>
        <authorList>
            <person name="Goh C.B.S."/>
            <person name="Lee M.S."/>
            <person name="Parimannan S."/>
            <person name="Pasbakhsh P."/>
            <person name="Yule C.M."/>
            <person name="Rajandas H."/>
            <person name="Loke S."/>
            <person name="Croft L."/>
            <person name="Tan J.B.L."/>
        </authorList>
    </citation>
    <scope>NUCLEOTIDE SEQUENCE</scope>
    <source>
        <strain evidence="10">Mgbs1</strain>
    </source>
</reference>
<dbReference type="InterPro" id="IPR050222">
    <property type="entry name" value="MATE_MdtK"/>
</dbReference>
<protein>
    <recommendedName>
        <fullName evidence="9">Multidrug-efflux transporter</fullName>
    </recommendedName>
</protein>
<evidence type="ECO:0000313" key="11">
    <source>
        <dbReference type="Proteomes" id="UP000281028"/>
    </source>
</evidence>
<evidence type="ECO:0000256" key="7">
    <source>
        <dbReference type="ARBA" id="ARBA00023065"/>
    </source>
</evidence>
<dbReference type="Proteomes" id="UP000281028">
    <property type="component" value="Unassembled WGS sequence"/>
</dbReference>